<reference evidence="2" key="1">
    <citation type="journal article" date="2009" name="PLoS ONE">
        <title>Methylobacterium genome sequences: a reference blueprint to investigate microbial metabolism of C1 compounds from natural and industrial sources.</title>
        <authorList>
            <person name="Vuilleumier S."/>
            <person name="Chistoserdova L."/>
            <person name="Lee M.-C."/>
            <person name="Bringel F."/>
            <person name="Lajus A."/>
            <person name="Zhou Y."/>
            <person name="Gourion B."/>
            <person name="Barbe V."/>
            <person name="Chang J."/>
            <person name="Cruveiller S."/>
            <person name="Dossat C."/>
            <person name="Gillett W."/>
            <person name="Gruffaz C."/>
            <person name="Haugen E."/>
            <person name="Hourcade E."/>
            <person name="Levy R."/>
            <person name="Mangenot S."/>
            <person name="Muller E."/>
            <person name="Nadalig T."/>
            <person name="Pagni M."/>
            <person name="Penny C."/>
            <person name="Peyraud R."/>
            <person name="Robinson D.G."/>
            <person name="Roche D."/>
            <person name="Rouy Z."/>
            <person name="Saenampechek C."/>
            <person name="Salvignol G."/>
            <person name="Vallenet D."/>
            <person name="Wu Z."/>
            <person name="Marx C.J."/>
            <person name="Vorholt J.A."/>
            <person name="Olson M.V."/>
            <person name="Kaul R."/>
            <person name="Weissenbach J."/>
            <person name="Medigue C."/>
            <person name="Lidstrom M.E."/>
        </authorList>
    </citation>
    <scope>NUCLEOTIDE SEQUENCE [LARGE SCALE GENOMIC DNA]</scope>
    <source>
        <strain evidence="2">DSM 6343 / CIP 106787 / DM4</strain>
    </source>
</reference>
<dbReference type="AlphaFoldDB" id="A0A2P9HBL2"/>
<dbReference type="Proteomes" id="UP000008070">
    <property type="component" value="Chromosome"/>
</dbReference>
<name>A0A2P9HBL2_METED</name>
<evidence type="ECO:0000313" key="2">
    <source>
        <dbReference type="Proteomes" id="UP000008070"/>
    </source>
</evidence>
<organism evidence="1 2">
    <name type="scientific">Methylorubrum extorquens (strain DSM 6343 / CIP 106787 / DM4)</name>
    <name type="common">Methylobacterium extorquens</name>
    <dbReference type="NCBI Taxonomy" id="661410"/>
    <lineage>
        <taxon>Bacteria</taxon>
        <taxon>Pseudomonadati</taxon>
        <taxon>Pseudomonadota</taxon>
        <taxon>Alphaproteobacteria</taxon>
        <taxon>Hyphomicrobiales</taxon>
        <taxon>Methylobacteriaceae</taxon>
        <taxon>Methylorubrum</taxon>
    </lineage>
</organism>
<accession>A0A2P9HBL2</accession>
<sequence>MTLLNVSSIPVELKMREHRVVVDAKRPLTPRLTVGQTGAYLPSLVVLLWLTTSQGADVHRCR</sequence>
<gene>
    <name evidence="1" type="ORF">METD_I4776</name>
</gene>
<evidence type="ECO:0000313" key="1">
    <source>
        <dbReference type="EMBL" id="SPK02035.1"/>
    </source>
</evidence>
<proteinExistence type="predicted"/>
<protein>
    <submittedName>
        <fullName evidence="1">Uncharacterized protein</fullName>
    </submittedName>
</protein>
<dbReference type="EMBL" id="FP103042">
    <property type="protein sequence ID" value="SPK02035.1"/>
    <property type="molecule type" value="Genomic_DNA"/>
</dbReference>